<evidence type="ECO:0000313" key="3">
    <source>
        <dbReference type="Proteomes" id="UP000635477"/>
    </source>
</evidence>
<name>A0A8H4XGW7_9HYPO</name>
<reference evidence="2" key="2">
    <citation type="submission" date="2020-05" db="EMBL/GenBank/DDBJ databases">
        <authorList>
            <person name="Kim H.-S."/>
            <person name="Proctor R.H."/>
            <person name="Brown D.W."/>
        </authorList>
    </citation>
    <scope>NUCLEOTIDE SEQUENCE</scope>
    <source>
        <strain evidence="2">NRRL 22465</strain>
    </source>
</reference>
<dbReference type="Proteomes" id="UP000635477">
    <property type="component" value="Unassembled WGS sequence"/>
</dbReference>
<sequence length="168" mass="18138">MSSSSNTNRRSRANTVPGIIDNPPVDRSKSPVKSRRERRAIRRNTRRNFGEVAGAVRSDSEGEGESKGKAKADQDDHDDENESENEAEDDESSSVMASAPGELARMYPSQPPTPNFPVSSSSSSSSLPSAASLMELSPTTPKKVDGESNVRILGDAENKEDGEQMKEN</sequence>
<feature type="compositionally biased region" description="Basic and acidic residues" evidence="1">
    <location>
        <begin position="58"/>
        <end position="74"/>
    </location>
</feature>
<evidence type="ECO:0000313" key="2">
    <source>
        <dbReference type="EMBL" id="KAF4974798.1"/>
    </source>
</evidence>
<dbReference type="EMBL" id="JABEYC010000707">
    <property type="protein sequence ID" value="KAF4974798.1"/>
    <property type="molecule type" value="Genomic_DNA"/>
</dbReference>
<feature type="compositionally biased region" description="Basic and acidic residues" evidence="1">
    <location>
        <begin position="142"/>
        <end position="168"/>
    </location>
</feature>
<feature type="compositionally biased region" description="Acidic residues" evidence="1">
    <location>
        <begin position="75"/>
        <end position="92"/>
    </location>
</feature>
<gene>
    <name evidence="2" type="ORF">FZEAL_8352</name>
</gene>
<keyword evidence="3" id="KW-1185">Reference proteome</keyword>
<proteinExistence type="predicted"/>
<accession>A0A8H4XGW7</accession>
<feature type="compositionally biased region" description="Basic residues" evidence="1">
    <location>
        <begin position="30"/>
        <end position="46"/>
    </location>
</feature>
<organism evidence="2 3">
    <name type="scientific">Fusarium zealandicum</name>
    <dbReference type="NCBI Taxonomy" id="1053134"/>
    <lineage>
        <taxon>Eukaryota</taxon>
        <taxon>Fungi</taxon>
        <taxon>Dikarya</taxon>
        <taxon>Ascomycota</taxon>
        <taxon>Pezizomycotina</taxon>
        <taxon>Sordariomycetes</taxon>
        <taxon>Hypocreomycetidae</taxon>
        <taxon>Hypocreales</taxon>
        <taxon>Nectriaceae</taxon>
        <taxon>Fusarium</taxon>
        <taxon>Fusarium staphyleae species complex</taxon>
    </lineage>
</organism>
<reference evidence="2" key="1">
    <citation type="journal article" date="2020" name="BMC Genomics">
        <title>Correction to: Identification and distribution of gene clusters required for synthesis of sphingolipid metabolism inhibitors in diverse species of the filamentous fungus Fusarium.</title>
        <authorList>
            <person name="Kim H.S."/>
            <person name="Lohmar J.M."/>
            <person name="Busman M."/>
            <person name="Brown D.W."/>
            <person name="Naumann T.A."/>
            <person name="Divon H.H."/>
            <person name="Lysoe E."/>
            <person name="Uhlig S."/>
            <person name="Proctor R.H."/>
        </authorList>
    </citation>
    <scope>NUCLEOTIDE SEQUENCE</scope>
    <source>
        <strain evidence="2">NRRL 22465</strain>
    </source>
</reference>
<protein>
    <submittedName>
        <fullName evidence="2">Uncharacterized protein</fullName>
    </submittedName>
</protein>
<evidence type="ECO:0000256" key="1">
    <source>
        <dbReference type="SAM" id="MobiDB-lite"/>
    </source>
</evidence>
<dbReference type="AlphaFoldDB" id="A0A8H4XGW7"/>
<comment type="caution">
    <text evidence="2">The sequence shown here is derived from an EMBL/GenBank/DDBJ whole genome shotgun (WGS) entry which is preliminary data.</text>
</comment>
<feature type="region of interest" description="Disordered" evidence="1">
    <location>
        <begin position="1"/>
        <end position="168"/>
    </location>
</feature>
<feature type="compositionally biased region" description="Low complexity" evidence="1">
    <location>
        <begin position="119"/>
        <end position="133"/>
    </location>
</feature>